<evidence type="ECO:0000256" key="1">
    <source>
        <dbReference type="SAM" id="Coils"/>
    </source>
</evidence>
<sequence>MHTSHSNKKKSLCKTCSKSPSIFFCQGCHKDFCNDHAKEHRQELSKQLDNIIQEHDNLQQNLFESMDKSRTYPFMKDIDQWETESIEKIRQIADDIRAKVLDIVDNRTVRITKGLKNLTKDLTKARFENNFIEYDLKDWMDKLNKWNKYLNSMPSISIVQDEKDTISIQKININMERNEFFHRVAGNIKIEEHGQVIIANSNDLSTVRCVGEYSSGQHKFRFKIEQFSTNNWICFGIVSKDAPIQETSYLVLTSFGWIANGWILLDGTSQPGDNKIKSDIIQDDIVELFVDCDQRILRLTNERTKIQQQLDINIETCPFPWQLHVGLRYQNDRVRYLKS</sequence>
<dbReference type="Gene3D" id="2.60.120.920">
    <property type="match status" value="1"/>
</dbReference>
<dbReference type="AlphaFoldDB" id="A0A813YHC5"/>
<dbReference type="SUPFAM" id="SSF49899">
    <property type="entry name" value="Concanavalin A-like lectins/glucanases"/>
    <property type="match status" value="1"/>
</dbReference>
<feature type="coiled-coil region" evidence="1">
    <location>
        <begin position="34"/>
        <end position="68"/>
    </location>
</feature>
<protein>
    <recommendedName>
        <fullName evidence="4">B box-type domain-containing protein</fullName>
    </recommendedName>
</protein>
<dbReference type="OrthoDB" id="9979999at2759"/>
<dbReference type="InterPro" id="IPR043136">
    <property type="entry name" value="B30.2/SPRY_sf"/>
</dbReference>
<evidence type="ECO:0008006" key="4">
    <source>
        <dbReference type="Google" id="ProtNLM"/>
    </source>
</evidence>
<keyword evidence="1" id="KW-0175">Coiled coil</keyword>
<organism evidence="2 3">
    <name type="scientific">Adineta steineri</name>
    <dbReference type="NCBI Taxonomy" id="433720"/>
    <lineage>
        <taxon>Eukaryota</taxon>
        <taxon>Metazoa</taxon>
        <taxon>Spiralia</taxon>
        <taxon>Gnathifera</taxon>
        <taxon>Rotifera</taxon>
        <taxon>Eurotatoria</taxon>
        <taxon>Bdelloidea</taxon>
        <taxon>Adinetida</taxon>
        <taxon>Adinetidae</taxon>
        <taxon>Adineta</taxon>
    </lineage>
</organism>
<proteinExistence type="predicted"/>
<comment type="caution">
    <text evidence="2">The sequence shown here is derived from an EMBL/GenBank/DDBJ whole genome shotgun (WGS) entry which is preliminary data.</text>
</comment>
<accession>A0A813YHC5</accession>
<dbReference type="EMBL" id="CAJNON010000056">
    <property type="protein sequence ID" value="CAF0884171.1"/>
    <property type="molecule type" value="Genomic_DNA"/>
</dbReference>
<evidence type="ECO:0000313" key="3">
    <source>
        <dbReference type="Proteomes" id="UP000663891"/>
    </source>
</evidence>
<evidence type="ECO:0000313" key="2">
    <source>
        <dbReference type="EMBL" id="CAF0884171.1"/>
    </source>
</evidence>
<dbReference type="Proteomes" id="UP000663891">
    <property type="component" value="Unassembled WGS sequence"/>
</dbReference>
<name>A0A813YHC5_9BILA</name>
<reference evidence="2" key="1">
    <citation type="submission" date="2021-02" db="EMBL/GenBank/DDBJ databases">
        <authorList>
            <person name="Nowell W R."/>
        </authorList>
    </citation>
    <scope>NUCLEOTIDE SEQUENCE</scope>
</reference>
<gene>
    <name evidence="2" type="ORF">VCS650_LOCUS8415</name>
</gene>
<dbReference type="InterPro" id="IPR013320">
    <property type="entry name" value="ConA-like_dom_sf"/>
</dbReference>